<evidence type="ECO:0000256" key="1">
    <source>
        <dbReference type="SAM" id="Phobius"/>
    </source>
</evidence>
<keyword evidence="1" id="KW-1133">Transmembrane helix</keyword>
<organism evidence="2 3">
    <name type="scientific">Methanofollis fontis</name>
    <dbReference type="NCBI Taxonomy" id="2052832"/>
    <lineage>
        <taxon>Archaea</taxon>
        <taxon>Methanobacteriati</taxon>
        <taxon>Methanobacteriota</taxon>
        <taxon>Stenosarchaea group</taxon>
        <taxon>Methanomicrobia</taxon>
        <taxon>Methanomicrobiales</taxon>
        <taxon>Methanomicrobiaceae</taxon>
        <taxon>Methanofollis</taxon>
    </lineage>
</organism>
<gene>
    <name evidence="2" type="ORF">CUJ86_00605</name>
</gene>
<comment type="caution">
    <text evidence="2">The sequence shown here is derived from an EMBL/GenBank/DDBJ whole genome shotgun (WGS) entry which is preliminary data.</text>
</comment>
<name>A0A483CSG7_9EURY</name>
<dbReference type="Pfam" id="PF13620">
    <property type="entry name" value="CarboxypepD_reg"/>
    <property type="match status" value="1"/>
</dbReference>
<dbReference type="RefSeq" id="WP_130645630.1">
    <property type="nucleotide sequence ID" value="NZ_PGCL01000001.1"/>
</dbReference>
<reference evidence="2 3" key="1">
    <citation type="submission" date="2017-11" db="EMBL/GenBank/DDBJ databases">
        <title>Isolation and Characterization of Methanofollis Species from Methane Seep Offshore SW Taiwan.</title>
        <authorList>
            <person name="Teng N.-H."/>
            <person name="Lai M.-C."/>
            <person name="Chen S.-C."/>
        </authorList>
    </citation>
    <scope>NUCLEOTIDE SEQUENCE [LARGE SCALE GENOMIC DNA]</scope>
    <source>
        <strain evidence="2 3">FWC-SCC2</strain>
    </source>
</reference>
<keyword evidence="1" id="KW-0812">Transmembrane</keyword>
<dbReference type="OrthoDB" id="107355at2157"/>
<feature type="transmembrane region" description="Helical" evidence="1">
    <location>
        <begin position="427"/>
        <end position="450"/>
    </location>
</feature>
<evidence type="ECO:0000313" key="3">
    <source>
        <dbReference type="Proteomes" id="UP000292580"/>
    </source>
</evidence>
<evidence type="ECO:0000313" key="2">
    <source>
        <dbReference type="EMBL" id="TAJ45284.1"/>
    </source>
</evidence>
<proteinExistence type="predicted"/>
<dbReference type="EMBL" id="PGCL01000001">
    <property type="protein sequence ID" value="TAJ45284.1"/>
    <property type="molecule type" value="Genomic_DNA"/>
</dbReference>
<accession>A0A483CSG7</accession>
<keyword evidence="1" id="KW-0472">Membrane</keyword>
<dbReference type="InterPro" id="IPR008969">
    <property type="entry name" value="CarboxyPept-like_regulatory"/>
</dbReference>
<dbReference type="SUPFAM" id="SSF49464">
    <property type="entry name" value="Carboxypeptidase regulatory domain-like"/>
    <property type="match status" value="4"/>
</dbReference>
<sequence>MGNKPRFALLFVLIAMMLLVGAVQALGLTITVRDGDDNAYVQGASIYVDGAYEGITDSYGEFYFYHTYDSRFSLRVVRSGYEDWSDTIDEDDTSVTVLLEPDTVDLEVVVYDADSIEPISGAWIEILAGGGSVVESGRTNSLGLASFDVDAEGEYVVEIEADDYEGITRDLEMDGEARTVQFWLYPTGRFAFRVLDAQTSDPIANATITVGGTVRGTTGSEGTLATVLDLGRSYLVGVTHPSYREYAQEVYIAEDSVVTDVFLSKSTYPLFISVFDTEKKPIEGATVTVDGSVAGTTDAYGRFSLGSVVAGSHAIGVSADGYASWQGTCTSFDQKSDIVAELAPIPVPVSVLAEDSEHRPLQGAAVAVDGVVKGSTAVDGSIALSLTPGVYNISASHEGYRTAYLDRQIAVGSSGESLMMTLDADGIPLWILGAVAGVLVVAVIVVPVVLGKAKGLTLRRKKPGRRSF</sequence>
<dbReference type="Gene3D" id="2.60.40.1120">
    <property type="entry name" value="Carboxypeptidase-like, regulatory domain"/>
    <property type="match status" value="4"/>
</dbReference>
<evidence type="ECO:0008006" key="4">
    <source>
        <dbReference type="Google" id="ProtNLM"/>
    </source>
</evidence>
<keyword evidence="3" id="KW-1185">Reference proteome</keyword>
<dbReference type="AlphaFoldDB" id="A0A483CSG7"/>
<dbReference type="SUPFAM" id="SSF49478">
    <property type="entry name" value="Cna protein B-type domain"/>
    <property type="match status" value="1"/>
</dbReference>
<dbReference type="Proteomes" id="UP000292580">
    <property type="component" value="Unassembled WGS sequence"/>
</dbReference>
<protein>
    <recommendedName>
        <fullName evidence="4">PEGA domain-containing protein</fullName>
    </recommendedName>
</protein>